<feature type="domain" description="Haemin-degrading HemS/ChuX" evidence="1">
    <location>
        <begin position="37"/>
        <end position="150"/>
    </location>
</feature>
<keyword evidence="3" id="KW-1185">Reference proteome</keyword>
<accession>A0AAQ3LFY6</accession>
<protein>
    <submittedName>
        <fullName evidence="2">ChuX/HutX family heme-like substrate-binding protein</fullName>
    </submittedName>
</protein>
<dbReference type="Gene3D" id="3.40.1570.10">
    <property type="entry name" value="HemS/ChuS/ChuX like domains"/>
    <property type="match status" value="1"/>
</dbReference>
<dbReference type="EMBL" id="CP136920">
    <property type="protein sequence ID" value="WOO41389.1"/>
    <property type="molecule type" value="Genomic_DNA"/>
</dbReference>
<evidence type="ECO:0000313" key="3">
    <source>
        <dbReference type="Proteomes" id="UP001304300"/>
    </source>
</evidence>
<dbReference type="GO" id="GO:0006826">
    <property type="term" value="P:iron ion transport"/>
    <property type="evidence" value="ECO:0007669"/>
    <property type="project" value="InterPro"/>
</dbReference>
<reference evidence="2 3" key="1">
    <citation type="submission" date="2023-10" db="EMBL/GenBank/DDBJ databases">
        <title>Rubellicoccus peritrichatus gen. nov., sp. nov., isolated from an algae of coral reef tank.</title>
        <authorList>
            <person name="Luo J."/>
        </authorList>
    </citation>
    <scope>NUCLEOTIDE SEQUENCE [LARGE SCALE GENOMIC DNA]</scope>
    <source>
        <strain evidence="2 3">CR14</strain>
    </source>
</reference>
<sequence>MQDQGSNEAPKKSAKAEHSATQKKGCSCGCEPEAVYVAELHQDHARILPSLSELGETICFARNQHCILGASLCMPELEGNSGYFSGGNCDTDMHLDTTQWRYAYTVHEQHQNRGTFIGLEFFDAQHRALFRTFLTPDSEKQDFQALVHSFYRRTVHVDEMAGWHRMGELTRTGKNKYGSISSNFIKRDPWSAPLASWQNHTTPNEMGFSGELPLAHTLLLDASEENQELTITTTGSFGRMALSFAPQTVEKSQVGWLYAGAESRALRLNLSAVSSYWIGACSSENSIYSYLEAVDAFGDLILRITSANADSYRYWQSLAKSMSLRPDSKQSKMRD</sequence>
<dbReference type="InterPro" id="IPR053733">
    <property type="entry name" value="Heme_Transport_Util_sf"/>
</dbReference>
<dbReference type="RefSeq" id="WP_317833873.1">
    <property type="nucleotide sequence ID" value="NZ_CP136920.1"/>
</dbReference>
<dbReference type="InterPro" id="IPR007845">
    <property type="entry name" value="HemS/ChuX_dom"/>
</dbReference>
<name>A0AAQ3LFY6_9BACT</name>
<dbReference type="Pfam" id="PF05171">
    <property type="entry name" value="HemS"/>
    <property type="match status" value="1"/>
</dbReference>
<dbReference type="Proteomes" id="UP001304300">
    <property type="component" value="Chromosome"/>
</dbReference>
<dbReference type="AlphaFoldDB" id="A0AAQ3LFY6"/>
<dbReference type="SUPFAM" id="SSF144064">
    <property type="entry name" value="Heme iron utilization protein-like"/>
    <property type="match status" value="1"/>
</dbReference>
<organism evidence="2 3">
    <name type="scientific">Rubellicoccus peritrichatus</name>
    <dbReference type="NCBI Taxonomy" id="3080537"/>
    <lineage>
        <taxon>Bacteria</taxon>
        <taxon>Pseudomonadati</taxon>
        <taxon>Verrucomicrobiota</taxon>
        <taxon>Opitutia</taxon>
        <taxon>Puniceicoccales</taxon>
        <taxon>Cerasicoccaceae</taxon>
        <taxon>Rubellicoccus</taxon>
    </lineage>
</organism>
<evidence type="ECO:0000259" key="1">
    <source>
        <dbReference type="Pfam" id="PF05171"/>
    </source>
</evidence>
<proteinExistence type="predicted"/>
<evidence type="ECO:0000313" key="2">
    <source>
        <dbReference type="EMBL" id="WOO41389.1"/>
    </source>
</evidence>
<gene>
    <name evidence="2" type="ORF">RZN69_22445</name>
</gene>